<evidence type="ECO:0000313" key="3">
    <source>
        <dbReference type="Proteomes" id="UP001152300"/>
    </source>
</evidence>
<comment type="caution">
    <text evidence="2">The sequence shown here is derived from an EMBL/GenBank/DDBJ whole genome shotgun (WGS) entry which is preliminary data.</text>
</comment>
<feature type="transmembrane region" description="Helical" evidence="1">
    <location>
        <begin position="139"/>
        <end position="159"/>
    </location>
</feature>
<gene>
    <name evidence="2" type="ORF">OCU04_009103</name>
</gene>
<dbReference type="OrthoDB" id="5344006at2759"/>
<keyword evidence="1" id="KW-1133">Transmembrane helix</keyword>
<name>A0A9X0AGU3_9HELO</name>
<keyword evidence="3" id="KW-1185">Reference proteome</keyword>
<dbReference type="EMBL" id="JAPEIS010000010">
    <property type="protein sequence ID" value="KAJ8062579.1"/>
    <property type="molecule type" value="Genomic_DNA"/>
</dbReference>
<evidence type="ECO:0008006" key="4">
    <source>
        <dbReference type="Google" id="ProtNLM"/>
    </source>
</evidence>
<keyword evidence="1" id="KW-0472">Membrane</keyword>
<feature type="transmembrane region" description="Helical" evidence="1">
    <location>
        <begin position="91"/>
        <end position="111"/>
    </location>
</feature>
<keyword evidence="1" id="KW-0812">Transmembrane</keyword>
<dbReference type="AlphaFoldDB" id="A0A9X0AGU3"/>
<feature type="transmembrane region" description="Helical" evidence="1">
    <location>
        <begin position="20"/>
        <end position="44"/>
    </location>
</feature>
<protein>
    <recommendedName>
        <fullName evidence="4">MARVEL domain-containing protein</fullName>
    </recommendedName>
</protein>
<evidence type="ECO:0000313" key="2">
    <source>
        <dbReference type="EMBL" id="KAJ8062579.1"/>
    </source>
</evidence>
<feature type="transmembrane region" description="Helical" evidence="1">
    <location>
        <begin position="56"/>
        <end position="79"/>
    </location>
</feature>
<dbReference type="Proteomes" id="UP001152300">
    <property type="component" value="Unassembled WGS sequence"/>
</dbReference>
<evidence type="ECO:0000256" key="1">
    <source>
        <dbReference type="SAM" id="Phobius"/>
    </source>
</evidence>
<proteinExistence type="predicted"/>
<organism evidence="2 3">
    <name type="scientific">Sclerotinia nivalis</name>
    <dbReference type="NCBI Taxonomy" id="352851"/>
    <lineage>
        <taxon>Eukaryota</taxon>
        <taxon>Fungi</taxon>
        <taxon>Dikarya</taxon>
        <taxon>Ascomycota</taxon>
        <taxon>Pezizomycotina</taxon>
        <taxon>Leotiomycetes</taxon>
        <taxon>Helotiales</taxon>
        <taxon>Sclerotiniaceae</taxon>
        <taxon>Sclerotinia</taxon>
    </lineage>
</organism>
<reference evidence="2" key="1">
    <citation type="submission" date="2022-11" db="EMBL/GenBank/DDBJ databases">
        <title>Genome Resource of Sclerotinia nivalis Strain SnTB1, a Plant Pathogen Isolated from American Ginseng.</title>
        <authorList>
            <person name="Fan S."/>
        </authorList>
    </citation>
    <scope>NUCLEOTIDE SEQUENCE</scope>
    <source>
        <strain evidence="2">SnTB1</strain>
    </source>
</reference>
<sequence>MNTNARRRGAKVAPSHYPRIAFHGLRFAQLISAAIVGGIMAYFMYYLRAERFPIPWTFIVLLSISLVTVAALTLTIILYNFTYLSPKFNCLLNGTASIFWMLGFGLLSWSLSNTLKKSCDVQTWRSSTAVGVCREYKSLWTFTLIGTLSTLAALALDIWTHRKTIEKGIYVLPEDDKNAAMLKDMNGGNSKAKGYEPSRGGAFEEEIDIAYYNRYGADALESVGYHDRVLDK</sequence>
<accession>A0A9X0AGU3</accession>